<dbReference type="InterPro" id="IPR002900">
    <property type="entry name" value="DUF38/FTH_CAE_spp"/>
</dbReference>
<dbReference type="PANTHER" id="PTHR23015">
    <property type="entry name" value="UNCHARACTERIZED C.ELEGANS PROTEIN"/>
    <property type="match status" value="1"/>
</dbReference>
<reference evidence="3" key="1">
    <citation type="submission" date="2016-11" db="UniProtKB">
        <authorList>
            <consortium name="WormBaseParasite"/>
        </authorList>
    </citation>
    <scope>IDENTIFICATION</scope>
</reference>
<dbReference type="WBParaSite" id="Csp11.Scaffold630.g17162.t1">
    <property type="protein sequence ID" value="Csp11.Scaffold630.g17162.t1"/>
    <property type="gene ID" value="Csp11.Scaffold630.g17162"/>
</dbReference>
<dbReference type="eggNOG" id="ENOG502TI7W">
    <property type="taxonomic scope" value="Eukaryota"/>
</dbReference>
<dbReference type="SMART" id="SM00256">
    <property type="entry name" value="FBOX"/>
    <property type="match status" value="1"/>
</dbReference>
<dbReference type="InterPro" id="IPR040161">
    <property type="entry name" value="FB224"/>
</dbReference>
<name>A0A1I7ULH9_9PELO</name>
<proteinExistence type="predicted"/>
<dbReference type="InterPro" id="IPR001810">
    <property type="entry name" value="F-box_dom"/>
</dbReference>
<evidence type="ECO:0000259" key="1">
    <source>
        <dbReference type="PROSITE" id="PS50181"/>
    </source>
</evidence>
<dbReference type="Pfam" id="PF01827">
    <property type="entry name" value="FTH"/>
    <property type="match status" value="1"/>
</dbReference>
<dbReference type="AlphaFoldDB" id="A0A1I7ULH9"/>
<sequence length="322" mass="38099">MPDRVLEKIISFAGFQSLLTLRKTCQDFRVFVDESFSKVNCTSISLDFRPDKITFISNFSDREDEEITYRKHENGCVIQQKLIENADFVDSFFEDFQLLLNFLELPLPRSSLKFEYTNDETDQYILSIQKKIKTVLESRSSKFQVEKFIMNAFNESQVLSILPFLDSKFLKEIWILDSEFWLGVDQIMEINEVVKLAQWKSARQIVIRRCIPNESVQYFSHFKVAFIAFFMLNAEDVETFKKVFLQSKSLKKLRFEYANFNEKQQFFDNLGPPSKSNSEENWYFKIQNTDKALHISHNPQYKNIVFTRIELSSVPKEIVSRD</sequence>
<dbReference type="PROSITE" id="PS50181">
    <property type="entry name" value="FBOX"/>
    <property type="match status" value="1"/>
</dbReference>
<keyword evidence="2" id="KW-1185">Reference proteome</keyword>
<dbReference type="GO" id="GO:0045087">
    <property type="term" value="P:innate immune response"/>
    <property type="evidence" value="ECO:0007669"/>
    <property type="project" value="TreeGrafter"/>
</dbReference>
<dbReference type="Proteomes" id="UP000095282">
    <property type="component" value="Unplaced"/>
</dbReference>
<feature type="domain" description="F-box" evidence="1">
    <location>
        <begin position="1"/>
        <end position="39"/>
    </location>
</feature>
<accession>A0A1I7ULH9</accession>
<protein>
    <submittedName>
        <fullName evidence="3">F-box domain-containing protein</fullName>
    </submittedName>
</protein>
<evidence type="ECO:0000313" key="2">
    <source>
        <dbReference type="Proteomes" id="UP000095282"/>
    </source>
</evidence>
<dbReference type="PANTHER" id="PTHR23015:SF4">
    <property type="entry name" value="DUF38 DOMAIN-CONTAINING PROTEIN-RELATED"/>
    <property type="match status" value="1"/>
</dbReference>
<evidence type="ECO:0000313" key="3">
    <source>
        <dbReference type="WBParaSite" id="Csp11.Scaffold630.g17162.t1"/>
    </source>
</evidence>
<organism evidence="2 3">
    <name type="scientific">Caenorhabditis tropicalis</name>
    <dbReference type="NCBI Taxonomy" id="1561998"/>
    <lineage>
        <taxon>Eukaryota</taxon>
        <taxon>Metazoa</taxon>
        <taxon>Ecdysozoa</taxon>
        <taxon>Nematoda</taxon>
        <taxon>Chromadorea</taxon>
        <taxon>Rhabditida</taxon>
        <taxon>Rhabditina</taxon>
        <taxon>Rhabditomorpha</taxon>
        <taxon>Rhabditoidea</taxon>
        <taxon>Rhabditidae</taxon>
        <taxon>Peloderinae</taxon>
        <taxon>Caenorhabditis</taxon>
    </lineage>
</organism>